<feature type="domain" description="Peptidase S1" evidence="4">
    <location>
        <begin position="33"/>
        <end position="276"/>
    </location>
</feature>
<sequence length="282" mass="30750">MNIRTLLFLASAFFLCLYGAPMVLDELDTSELVFGGTRAQLGQFPMQVFISFMNTAAKQPDLCGGTLLSTTHVLTAAHCAVFMGAPHKVMVGSTNRNDTSSKAQWRNIARIRPHPGYKRGKIAVYNDVAVLELDKPVKLSSAVKIVKIVRNDAQLLKQKTATVVGFGIHGYQGKKYSLHEHLLYTQVGLIAFEYCNGMWGNTLKEKEMVCAGSKGRGAGFGDSGGPLLASHNGQFYQIGVTSFLPGDKDMQLDQATYPAVFMRVSFFCSFIESATGKAVRCT</sequence>
<dbReference type="GO" id="GO:0006508">
    <property type="term" value="P:proteolysis"/>
    <property type="evidence" value="ECO:0007669"/>
    <property type="project" value="UniProtKB-KW"/>
</dbReference>
<evidence type="ECO:0000259" key="4">
    <source>
        <dbReference type="PROSITE" id="PS50240"/>
    </source>
</evidence>
<dbReference type="PANTHER" id="PTHR24250">
    <property type="entry name" value="CHYMOTRYPSIN-RELATED"/>
    <property type="match status" value="1"/>
</dbReference>
<dbReference type="InterPro" id="IPR009003">
    <property type="entry name" value="Peptidase_S1_PA"/>
</dbReference>
<dbReference type="Proteomes" id="UP001175271">
    <property type="component" value="Unassembled WGS sequence"/>
</dbReference>
<name>A0AA39I9Y2_9BILA</name>
<keyword evidence="2" id="KW-0720">Serine protease</keyword>
<protein>
    <recommendedName>
        <fullName evidence="4">Peptidase S1 domain-containing protein</fullName>
    </recommendedName>
</protein>
<evidence type="ECO:0000256" key="2">
    <source>
        <dbReference type="RuleBase" id="RU363034"/>
    </source>
</evidence>
<proteinExistence type="predicted"/>
<accession>A0AA39I9Y2</accession>
<dbReference type="Gene3D" id="2.40.10.10">
    <property type="entry name" value="Trypsin-like serine proteases"/>
    <property type="match status" value="1"/>
</dbReference>
<dbReference type="GO" id="GO:0004252">
    <property type="term" value="F:serine-type endopeptidase activity"/>
    <property type="evidence" value="ECO:0007669"/>
    <property type="project" value="InterPro"/>
</dbReference>
<keyword evidence="2" id="KW-0378">Hydrolase</keyword>
<dbReference type="AlphaFoldDB" id="A0AA39I9Y2"/>
<dbReference type="CDD" id="cd00190">
    <property type="entry name" value="Tryp_SPc"/>
    <property type="match status" value="1"/>
</dbReference>
<organism evidence="5 6">
    <name type="scientific">Steinernema hermaphroditum</name>
    <dbReference type="NCBI Taxonomy" id="289476"/>
    <lineage>
        <taxon>Eukaryota</taxon>
        <taxon>Metazoa</taxon>
        <taxon>Ecdysozoa</taxon>
        <taxon>Nematoda</taxon>
        <taxon>Chromadorea</taxon>
        <taxon>Rhabditida</taxon>
        <taxon>Tylenchina</taxon>
        <taxon>Panagrolaimomorpha</taxon>
        <taxon>Strongyloidoidea</taxon>
        <taxon>Steinernematidae</taxon>
        <taxon>Steinernema</taxon>
    </lineage>
</organism>
<evidence type="ECO:0000256" key="3">
    <source>
        <dbReference type="SAM" id="SignalP"/>
    </source>
</evidence>
<keyword evidence="2" id="KW-0645">Protease</keyword>
<dbReference type="PRINTS" id="PR00722">
    <property type="entry name" value="CHYMOTRYPSIN"/>
</dbReference>
<dbReference type="PROSITE" id="PS00135">
    <property type="entry name" value="TRYPSIN_SER"/>
    <property type="match status" value="1"/>
</dbReference>
<gene>
    <name evidence="5" type="ORF">QR680_014745</name>
</gene>
<dbReference type="PROSITE" id="PS00134">
    <property type="entry name" value="TRYPSIN_HIS"/>
    <property type="match status" value="1"/>
</dbReference>
<dbReference type="InterPro" id="IPR001314">
    <property type="entry name" value="Peptidase_S1A"/>
</dbReference>
<dbReference type="SUPFAM" id="SSF50494">
    <property type="entry name" value="Trypsin-like serine proteases"/>
    <property type="match status" value="1"/>
</dbReference>
<dbReference type="FunFam" id="2.40.10.10:FF:000068">
    <property type="entry name" value="transmembrane protease serine 2"/>
    <property type="match status" value="1"/>
</dbReference>
<keyword evidence="6" id="KW-1185">Reference proteome</keyword>
<evidence type="ECO:0000256" key="1">
    <source>
        <dbReference type="ARBA" id="ARBA00023157"/>
    </source>
</evidence>
<evidence type="ECO:0000313" key="6">
    <source>
        <dbReference type="Proteomes" id="UP001175271"/>
    </source>
</evidence>
<dbReference type="InterPro" id="IPR001254">
    <property type="entry name" value="Trypsin_dom"/>
</dbReference>
<feature type="signal peptide" evidence="3">
    <location>
        <begin position="1"/>
        <end position="19"/>
    </location>
</feature>
<dbReference type="SMART" id="SM00020">
    <property type="entry name" value="Tryp_SPc"/>
    <property type="match status" value="1"/>
</dbReference>
<dbReference type="PROSITE" id="PS50240">
    <property type="entry name" value="TRYPSIN_DOM"/>
    <property type="match status" value="1"/>
</dbReference>
<dbReference type="InterPro" id="IPR033116">
    <property type="entry name" value="TRYPSIN_SER"/>
</dbReference>
<dbReference type="InterPro" id="IPR018114">
    <property type="entry name" value="TRYPSIN_HIS"/>
</dbReference>
<comment type="caution">
    <text evidence="5">The sequence shown here is derived from an EMBL/GenBank/DDBJ whole genome shotgun (WGS) entry which is preliminary data.</text>
</comment>
<dbReference type="Pfam" id="PF00089">
    <property type="entry name" value="Trypsin"/>
    <property type="match status" value="1"/>
</dbReference>
<evidence type="ECO:0000313" key="5">
    <source>
        <dbReference type="EMBL" id="KAK0420535.1"/>
    </source>
</evidence>
<dbReference type="InterPro" id="IPR043504">
    <property type="entry name" value="Peptidase_S1_PA_chymotrypsin"/>
</dbReference>
<keyword evidence="3" id="KW-0732">Signal</keyword>
<feature type="chain" id="PRO_5041390429" description="Peptidase S1 domain-containing protein" evidence="3">
    <location>
        <begin position="20"/>
        <end position="282"/>
    </location>
</feature>
<keyword evidence="1" id="KW-1015">Disulfide bond</keyword>
<reference evidence="5" key="1">
    <citation type="submission" date="2023-06" db="EMBL/GenBank/DDBJ databases">
        <title>Genomic analysis of the entomopathogenic nematode Steinernema hermaphroditum.</title>
        <authorList>
            <person name="Schwarz E.M."/>
            <person name="Heppert J.K."/>
            <person name="Baniya A."/>
            <person name="Schwartz H.T."/>
            <person name="Tan C.-H."/>
            <person name="Antoshechkin I."/>
            <person name="Sternberg P.W."/>
            <person name="Goodrich-Blair H."/>
            <person name="Dillman A.R."/>
        </authorList>
    </citation>
    <scope>NUCLEOTIDE SEQUENCE</scope>
    <source>
        <strain evidence="5">PS9179</strain>
        <tissue evidence="5">Whole animal</tissue>
    </source>
</reference>
<dbReference type="EMBL" id="JAUCMV010000002">
    <property type="protein sequence ID" value="KAK0420535.1"/>
    <property type="molecule type" value="Genomic_DNA"/>
</dbReference>